<reference evidence="3 4" key="1">
    <citation type="journal article" date="2015" name="Antonie Van Leeuwenhoek">
        <title>Thioclava indica sp. nov., isolated from surface seawater of the Indian Ocean.</title>
        <authorList>
            <person name="Liu Y."/>
            <person name="Lai Q."/>
            <person name="Du J."/>
            <person name="Xu H."/>
            <person name="Jiang L."/>
            <person name="Shao Z."/>
        </authorList>
    </citation>
    <scope>NUCLEOTIDE SEQUENCE [LARGE SCALE GENOMIC DNA]</scope>
    <source>
        <strain evidence="3 4">DT23-4</strain>
    </source>
</reference>
<dbReference type="Gene3D" id="3.30.930.30">
    <property type="match status" value="1"/>
</dbReference>
<keyword evidence="1" id="KW-0175">Coiled coil</keyword>
<dbReference type="eggNOG" id="ENOG502Z8QF">
    <property type="taxonomic scope" value="Bacteria"/>
</dbReference>
<comment type="caution">
    <text evidence="3">The sequence shown here is derived from an EMBL/GenBank/DDBJ whole genome shotgun (WGS) entry which is preliminary data.</text>
</comment>
<organism evidence="3 4">
    <name type="scientific">Thioclava indica</name>
    <dbReference type="NCBI Taxonomy" id="1353528"/>
    <lineage>
        <taxon>Bacteria</taxon>
        <taxon>Pseudomonadati</taxon>
        <taxon>Pseudomonadota</taxon>
        <taxon>Alphaproteobacteria</taxon>
        <taxon>Rhodobacterales</taxon>
        <taxon>Paracoccaceae</taxon>
        <taxon>Thioclava</taxon>
    </lineage>
</organism>
<dbReference type="AlphaFoldDB" id="A0A074J527"/>
<dbReference type="OrthoDB" id="6183171at2"/>
<protein>
    <recommendedName>
        <fullName evidence="5">Mob protein</fullName>
    </recommendedName>
</protein>
<feature type="compositionally biased region" description="Acidic residues" evidence="2">
    <location>
        <begin position="469"/>
        <end position="479"/>
    </location>
</feature>
<evidence type="ECO:0000313" key="3">
    <source>
        <dbReference type="EMBL" id="KEO52571.1"/>
    </source>
</evidence>
<evidence type="ECO:0000256" key="1">
    <source>
        <dbReference type="SAM" id="Coils"/>
    </source>
</evidence>
<sequence>MAYQFVHIQTYSLKSTKVAGTNDHFNDLNQVFGEALREPRYCDHVPSPRTPAEIKWPGAIPLTDLRAHHDARRAAIRETVQQRNGGHYKRGLKSDAPTLYTEIHSHPMTSEEYRACSKDDSAEVNKWMRLVVQDFVSRMPPGIEFSAVLHLDEKYVHIHILALNMADPKLSANKLHVGKCAAAQWREEHGPAQTITSLPRPKLKPRPSKPKRPKPSKNRMTQAKREAAYVEALAVWEEICAEIEQRNAEALDAWKRENDKHLHLERKTQSRKHSDKAAYEAAMTSFQDRYYEAVGKPCGLLRHGPRKERLSTVQYGLRKTQAKHIAKVEAAQRDLVLSNRKKSQALEEKEQAHSQKAKQIGMEQEALEARREAAARQEAALTQRESAVSERENEMDSALETITDLVAQAESGDLLDSDRWENFERAPKFLQKIIKTAPMSRTPVQRLVINLAGMLKRAAAAMNGGAKDEPDDAENSPGM</sequence>
<evidence type="ECO:0000256" key="2">
    <source>
        <dbReference type="SAM" id="MobiDB-lite"/>
    </source>
</evidence>
<feature type="compositionally biased region" description="Basic residues" evidence="2">
    <location>
        <begin position="201"/>
        <end position="217"/>
    </location>
</feature>
<feature type="region of interest" description="Disordered" evidence="2">
    <location>
        <begin position="460"/>
        <end position="479"/>
    </location>
</feature>
<evidence type="ECO:0008006" key="5">
    <source>
        <dbReference type="Google" id="ProtNLM"/>
    </source>
</evidence>
<dbReference type="RefSeq" id="WP_156023994.1">
    <property type="nucleotide sequence ID" value="NZ_AUNB01000074.1"/>
</dbReference>
<feature type="coiled-coil region" evidence="1">
    <location>
        <begin position="328"/>
        <end position="384"/>
    </location>
</feature>
<gene>
    <name evidence="3" type="ORF">DT23_18650</name>
</gene>
<accession>A0A074J527</accession>
<keyword evidence="4" id="KW-1185">Reference proteome</keyword>
<dbReference type="EMBL" id="AUNB01000074">
    <property type="protein sequence ID" value="KEO52571.1"/>
    <property type="molecule type" value="Genomic_DNA"/>
</dbReference>
<feature type="region of interest" description="Disordered" evidence="2">
    <location>
        <begin position="188"/>
        <end position="223"/>
    </location>
</feature>
<name>A0A074J527_9RHOB</name>
<proteinExistence type="predicted"/>
<evidence type="ECO:0000313" key="4">
    <source>
        <dbReference type="Proteomes" id="UP000027471"/>
    </source>
</evidence>
<dbReference type="Proteomes" id="UP000027471">
    <property type="component" value="Unassembled WGS sequence"/>
</dbReference>